<protein>
    <submittedName>
        <fullName evidence="1">SDR family oxidoreductase</fullName>
    </submittedName>
</protein>
<dbReference type="InterPro" id="IPR036291">
    <property type="entry name" value="NAD(P)-bd_dom_sf"/>
</dbReference>
<name>A0ABW3MPY7_9PSEU</name>
<gene>
    <name evidence="1" type="ORF">ACFQ1S_45430</name>
</gene>
<accession>A0ABW3MPY7</accession>
<keyword evidence="2" id="KW-1185">Reference proteome</keyword>
<proteinExistence type="predicted"/>
<comment type="caution">
    <text evidence="1">The sequence shown here is derived from an EMBL/GenBank/DDBJ whole genome shotgun (WGS) entry which is preliminary data.</text>
</comment>
<sequence>EAWDVAAAVSYLAGDTGRYVTGAQIAVDGGYTA</sequence>
<dbReference type="Proteomes" id="UP001597045">
    <property type="component" value="Unassembled WGS sequence"/>
</dbReference>
<dbReference type="EMBL" id="JBHTIS010004317">
    <property type="protein sequence ID" value="MFD1052317.1"/>
    <property type="molecule type" value="Genomic_DNA"/>
</dbReference>
<reference evidence="2" key="1">
    <citation type="journal article" date="2019" name="Int. J. Syst. Evol. Microbiol.">
        <title>The Global Catalogue of Microorganisms (GCM) 10K type strain sequencing project: providing services to taxonomists for standard genome sequencing and annotation.</title>
        <authorList>
            <consortium name="The Broad Institute Genomics Platform"/>
            <consortium name="The Broad Institute Genome Sequencing Center for Infectious Disease"/>
            <person name="Wu L."/>
            <person name="Ma J."/>
        </authorList>
    </citation>
    <scope>NUCLEOTIDE SEQUENCE [LARGE SCALE GENOMIC DNA]</scope>
    <source>
        <strain evidence="2">JCM 31486</strain>
    </source>
</reference>
<dbReference type="InterPro" id="IPR002347">
    <property type="entry name" value="SDR_fam"/>
</dbReference>
<evidence type="ECO:0000313" key="1">
    <source>
        <dbReference type="EMBL" id="MFD1052317.1"/>
    </source>
</evidence>
<evidence type="ECO:0000313" key="2">
    <source>
        <dbReference type="Proteomes" id="UP001597045"/>
    </source>
</evidence>
<dbReference type="Pfam" id="PF13561">
    <property type="entry name" value="adh_short_C2"/>
    <property type="match status" value="1"/>
</dbReference>
<organism evidence="1 2">
    <name type="scientific">Kibdelosporangium lantanae</name>
    <dbReference type="NCBI Taxonomy" id="1497396"/>
    <lineage>
        <taxon>Bacteria</taxon>
        <taxon>Bacillati</taxon>
        <taxon>Actinomycetota</taxon>
        <taxon>Actinomycetes</taxon>
        <taxon>Pseudonocardiales</taxon>
        <taxon>Pseudonocardiaceae</taxon>
        <taxon>Kibdelosporangium</taxon>
    </lineage>
</organism>
<feature type="non-terminal residue" evidence="1">
    <location>
        <position position="1"/>
    </location>
</feature>
<dbReference type="Gene3D" id="3.40.50.720">
    <property type="entry name" value="NAD(P)-binding Rossmann-like Domain"/>
    <property type="match status" value="1"/>
</dbReference>
<dbReference type="SUPFAM" id="SSF51735">
    <property type="entry name" value="NAD(P)-binding Rossmann-fold domains"/>
    <property type="match status" value="1"/>
</dbReference>